<gene>
    <name evidence="3" type="ORF">FILTAD_01015</name>
</gene>
<dbReference type="Proteomes" id="UP000270468">
    <property type="component" value="Unassembled WGS sequence"/>
</dbReference>
<sequence length="216" mass="25251">MFGLSDLLSLIISAFIILPVVIFLRETGYFIVSGIFGVENPRLTIGSGPRVFKIGMFDVRRYYHLYSWFSYDDIKRKNKFAYISIYAGPILINLLLAVILNALLANGMLQDYKTFLDRFIFYSMYYVLFDIVPMITANGKPNNGMIIYEMLRYGKRTDYNNEPFIPATTEVEEQYQEEMKELNELKEEKVMTELESMKEMHEQEKEVGKKGKDLDE</sequence>
<feature type="region of interest" description="Disordered" evidence="1">
    <location>
        <begin position="193"/>
        <end position="216"/>
    </location>
</feature>
<evidence type="ECO:0000256" key="1">
    <source>
        <dbReference type="SAM" id="MobiDB-lite"/>
    </source>
</evidence>
<accession>A0A3P5WYQ7</accession>
<dbReference type="AlphaFoldDB" id="A0A3P5WYQ7"/>
<keyword evidence="2" id="KW-1133">Transmembrane helix</keyword>
<keyword evidence="4" id="KW-1185">Reference proteome</keyword>
<evidence type="ECO:0000256" key="2">
    <source>
        <dbReference type="SAM" id="Phobius"/>
    </source>
</evidence>
<organism evidence="3 4">
    <name type="scientific">Filibacter tadaridae</name>
    <dbReference type="NCBI Taxonomy" id="2483811"/>
    <lineage>
        <taxon>Bacteria</taxon>
        <taxon>Bacillati</taxon>
        <taxon>Bacillota</taxon>
        <taxon>Bacilli</taxon>
        <taxon>Bacillales</taxon>
        <taxon>Caryophanaceae</taxon>
        <taxon>Filibacter</taxon>
    </lineage>
</organism>
<feature type="transmembrane region" description="Helical" evidence="2">
    <location>
        <begin position="80"/>
        <end position="104"/>
    </location>
</feature>
<keyword evidence="2" id="KW-0812">Transmembrane</keyword>
<protein>
    <submittedName>
        <fullName evidence="3">Uncharacterized protein</fullName>
    </submittedName>
</protein>
<feature type="transmembrane region" description="Helical" evidence="2">
    <location>
        <begin position="119"/>
        <end position="137"/>
    </location>
</feature>
<dbReference type="EMBL" id="UXAV01000030">
    <property type="protein sequence ID" value="VDC24180.1"/>
    <property type="molecule type" value="Genomic_DNA"/>
</dbReference>
<name>A0A3P5WYQ7_9BACL</name>
<proteinExistence type="predicted"/>
<dbReference type="OrthoDB" id="849477at2"/>
<keyword evidence="2" id="KW-0472">Membrane</keyword>
<evidence type="ECO:0000313" key="3">
    <source>
        <dbReference type="EMBL" id="VDC24180.1"/>
    </source>
</evidence>
<dbReference type="RefSeq" id="WP_124069441.1">
    <property type="nucleotide sequence ID" value="NZ_CBCRXF010000017.1"/>
</dbReference>
<feature type="transmembrane region" description="Helical" evidence="2">
    <location>
        <begin position="6"/>
        <end position="24"/>
    </location>
</feature>
<evidence type="ECO:0000313" key="4">
    <source>
        <dbReference type="Proteomes" id="UP000270468"/>
    </source>
</evidence>
<reference evidence="3 4" key="1">
    <citation type="submission" date="2018-11" db="EMBL/GenBank/DDBJ databases">
        <authorList>
            <person name="Criscuolo A."/>
        </authorList>
    </citation>
    <scope>NUCLEOTIDE SEQUENCE [LARGE SCALE GENOMIC DNA]</scope>
    <source>
        <strain evidence="3">ATB-66</strain>
    </source>
</reference>